<organism evidence="2 3">
    <name type="scientific">Sphaerobolus stellatus (strain SS14)</name>
    <dbReference type="NCBI Taxonomy" id="990650"/>
    <lineage>
        <taxon>Eukaryota</taxon>
        <taxon>Fungi</taxon>
        <taxon>Dikarya</taxon>
        <taxon>Basidiomycota</taxon>
        <taxon>Agaricomycotina</taxon>
        <taxon>Agaricomycetes</taxon>
        <taxon>Phallomycetidae</taxon>
        <taxon>Geastrales</taxon>
        <taxon>Sphaerobolaceae</taxon>
        <taxon>Sphaerobolus</taxon>
    </lineage>
</organism>
<keyword evidence="3" id="KW-1185">Reference proteome</keyword>
<gene>
    <name evidence="2" type="ORF">M422DRAFT_53485</name>
</gene>
<feature type="compositionally biased region" description="Low complexity" evidence="1">
    <location>
        <begin position="108"/>
        <end position="124"/>
    </location>
</feature>
<evidence type="ECO:0000256" key="1">
    <source>
        <dbReference type="SAM" id="MobiDB-lite"/>
    </source>
</evidence>
<proteinExistence type="predicted"/>
<dbReference type="Proteomes" id="UP000054279">
    <property type="component" value="Unassembled WGS sequence"/>
</dbReference>
<accession>A0A0C9V0Q6</accession>
<evidence type="ECO:0000313" key="2">
    <source>
        <dbReference type="EMBL" id="KIJ31196.1"/>
    </source>
</evidence>
<name>A0A0C9V0Q6_SPHS4</name>
<dbReference type="HOGENOM" id="CLU_1563860_0_0_1"/>
<sequence>MPICPCCGEKLSAKQLSVHKKKGPSKRTVILLLANGSSQLEIPNTTSTKKTATSKLSQNSISNIPIGVCQKSNEVAQSKTCLISSASVKLEPSIASHEEQYPYQESIYTSSGSSQHSSDNNISHWSPQASNSTTEIFDFDWDNEINIIEESVMESMEKALEELKQELLEEY</sequence>
<feature type="region of interest" description="Disordered" evidence="1">
    <location>
        <begin position="108"/>
        <end position="129"/>
    </location>
</feature>
<evidence type="ECO:0000313" key="3">
    <source>
        <dbReference type="Proteomes" id="UP000054279"/>
    </source>
</evidence>
<dbReference type="EMBL" id="KN837246">
    <property type="protein sequence ID" value="KIJ31196.1"/>
    <property type="molecule type" value="Genomic_DNA"/>
</dbReference>
<protein>
    <submittedName>
        <fullName evidence="2">Uncharacterized protein</fullName>
    </submittedName>
</protein>
<dbReference type="AlphaFoldDB" id="A0A0C9V0Q6"/>
<reference evidence="2 3" key="1">
    <citation type="submission" date="2014-06" db="EMBL/GenBank/DDBJ databases">
        <title>Evolutionary Origins and Diversification of the Mycorrhizal Mutualists.</title>
        <authorList>
            <consortium name="DOE Joint Genome Institute"/>
            <consortium name="Mycorrhizal Genomics Consortium"/>
            <person name="Kohler A."/>
            <person name="Kuo A."/>
            <person name="Nagy L.G."/>
            <person name="Floudas D."/>
            <person name="Copeland A."/>
            <person name="Barry K.W."/>
            <person name="Cichocki N."/>
            <person name="Veneault-Fourrey C."/>
            <person name="LaButti K."/>
            <person name="Lindquist E.A."/>
            <person name="Lipzen A."/>
            <person name="Lundell T."/>
            <person name="Morin E."/>
            <person name="Murat C."/>
            <person name="Riley R."/>
            <person name="Ohm R."/>
            <person name="Sun H."/>
            <person name="Tunlid A."/>
            <person name="Henrissat B."/>
            <person name="Grigoriev I.V."/>
            <person name="Hibbett D.S."/>
            <person name="Martin F."/>
        </authorList>
    </citation>
    <scope>NUCLEOTIDE SEQUENCE [LARGE SCALE GENOMIC DNA]</scope>
    <source>
        <strain evidence="2 3">SS14</strain>
    </source>
</reference>